<dbReference type="EMBL" id="JAUDFV010000133">
    <property type="protein sequence ID" value="KAL2726727.1"/>
    <property type="molecule type" value="Genomic_DNA"/>
</dbReference>
<protein>
    <recommendedName>
        <fullName evidence="3">Alpha-1,2-Mannosidase</fullName>
    </recommendedName>
</protein>
<comment type="caution">
    <text evidence="1">The sequence shown here is derived from an EMBL/GenBank/DDBJ whole genome shotgun (WGS) entry which is preliminary data.</text>
</comment>
<proteinExistence type="predicted"/>
<dbReference type="Proteomes" id="UP001607302">
    <property type="component" value="Unassembled WGS sequence"/>
</dbReference>
<accession>A0ABD2B1Y5</accession>
<reference evidence="1 2" key="1">
    <citation type="journal article" date="2024" name="Ann. Entomol. Soc. Am.">
        <title>Genomic analyses of the southern and eastern yellowjacket wasps (Hymenoptera: Vespidae) reveal evolutionary signatures of social life.</title>
        <authorList>
            <person name="Catto M.A."/>
            <person name="Caine P.B."/>
            <person name="Orr S.E."/>
            <person name="Hunt B.G."/>
            <person name="Goodisman M.A.D."/>
        </authorList>
    </citation>
    <scope>NUCLEOTIDE SEQUENCE [LARGE SCALE GENOMIC DNA]</scope>
    <source>
        <strain evidence="1">233</strain>
        <tissue evidence="1">Head and thorax</tissue>
    </source>
</reference>
<evidence type="ECO:0000313" key="1">
    <source>
        <dbReference type="EMBL" id="KAL2726727.1"/>
    </source>
</evidence>
<evidence type="ECO:0000313" key="2">
    <source>
        <dbReference type="Proteomes" id="UP001607302"/>
    </source>
</evidence>
<gene>
    <name evidence="1" type="ORF">V1478_007005</name>
</gene>
<keyword evidence="2" id="KW-1185">Reference proteome</keyword>
<sequence>MIQKRTKQKRKKEKIGKQRNLRDRSCGGVVVRGGGGGNSGGLAISFLDVLATLRVIFEYDTSEYREGVS</sequence>
<dbReference type="AlphaFoldDB" id="A0ABD2B1Y5"/>
<name>A0ABD2B1Y5_VESSQ</name>
<organism evidence="1 2">
    <name type="scientific">Vespula squamosa</name>
    <name type="common">Southern yellow jacket</name>
    <name type="synonym">Wasp</name>
    <dbReference type="NCBI Taxonomy" id="30214"/>
    <lineage>
        <taxon>Eukaryota</taxon>
        <taxon>Metazoa</taxon>
        <taxon>Ecdysozoa</taxon>
        <taxon>Arthropoda</taxon>
        <taxon>Hexapoda</taxon>
        <taxon>Insecta</taxon>
        <taxon>Pterygota</taxon>
        <taxon>Neoptera</taxon>
        <taxon>Endopterygota</taxon>
        <taxon>Hymenoptera</taxon>
        <taxon>Apocrita</taxon>
        <taxon>Aculeata</taxon>
        <taxon>Vespoidea</taxon>
        <taxon>Vespidae</taxon>
        <taxon>Vespinae</taxon>
        <taxon>Vespula</taxon>
    </lineage>
</organism>
<evidence type="ECO:0008006" key="3">
    <source>
        <dbReference type="Google" id="ProtNLM"/>
    </source>
</evidence>